<keyword evidence="2" id="KW-1185">Reference proteome</keyword>
<dbReference type="Gene3D" id="3.90.70.10">
    <property type="entry name" value="Cysteine proteinases"/>
    <property type="match status" value="1"/>
</dbReference>
<evidence type="ECO:0000313" key="2">
    <source>
        <dbReference type="Proteomes" id="UP000316988"/>
    </source>
</evidence>
<sequence>MGCPRCAGFSDVPIGGVHEPVPAITQFQSPELIEAIVYRGLDPAEDPRWQEWGARTAQEYAFWSRRACGMTCLQMILRHRGDDVPSLGQLMRDGLACGAYELTDDDGVHGMVYGPFVAYVCDRFGLDAVVHPQLSVDELLHGLARGRMGIVSVHKEIRRPENPSPGRGGHLALAIGYDGESIHLRNPSGHTPDSRRALLAPERFEPFYAFRGVTVGFG</sequence>
<reference evidence="1 2" key="1">
    <citation type="submission" date="2019-07" db="EMBL/GenBank/DDBJ databases">
        <authorList>
            <person name="Zhao L.H."/>
        </authorList>
    </citation>
    <scope>NUCLEOTIDE SEQUENCE [LARGE SCALE GENOMIC DNA]</scope>
    <source>
        <strain evidence="1 2">Co35</strain>
    </source>
</reference>
<organism evidence="1 2">
    <name type="scientific">Aeromicrobium piscarium</name>
    <dbReference type="NCBI Taxonomy" id="2590901"/>
    <lineage>
        <taxon>Bacteria</taxon>
        <taxon>Bacillati</taxon>
        <taxon>Actinomycetota</taxon>
        <taxon>Actinomycetes</taxon>
        <taxon>Propionibacteriales</taxon>
        <taxon>Nocardioidaceae</taxon>
        <taxon>Aeromicrobium</taxon>
    </lineage>
</organism>
<gene>
    <name evidence="1" type="ORF">FNM00_08080</name>
</gene>
<dbReference type="EMBL" id="VLNT01000005">
    <property type="protein sequence ID" value="TSD63723.1"/>
    <property type="molecule type" value="Genomic_DNA"/>
</dbReference>
<dbReference type="Proteomes" id="UP000316988">
    <property type="component" value="Unassembled WGS sequence"/>
</dbReference>
<comment type="caution">
    <text evidence="1">The sequence shown here is derived from an EMBL/GenBank/DDBJ whole genome shotgun (WGS) entry which is preliminary data.</text>
</comment>
<proteinExistence type="predicted"/>
<dbReference type="AlphaFoldDB" id="A0A554SBJ7"/>
<evidence type="ECO:0000313" key="1">
    <source>
        <dbReference type="EMBL" id="TSD63723.1"/>
    </source>
</evidence>
<name>A0A554SBJ7_9ACTN</name>
<dbReference type="OrthoDB" id="2602488at2"/>
<accession>A0A554SBJ7</accession>
<protein>
    <submittedName>
        <fullName evidence="1">Peptidase</fullName>
    </submittedName>
</protein>